<feature type="compositionally biased region" description="Acidic residues" evidence="1">
    <location>
        <begin position="22"/>
        <end position="36"/>
    </location>
</feature>
<sequence length="91" mass="9960">MPTMSSVKGTEHDEHKQKDDDATFDVDSDGDGDGDSNCDLATHSDAASAVVGGRTVRWTVAQLWMRCVALREIGVQTPHKLSRHHKQKSAE</sequence>
<keyword evidence="3" id="KW-1185">Reference proteome</keyword>
<feature type="compositionally biased region" description="Basic and acidic residues" evidence="1">
    <location>
        <begin position="9"/>
        <end position="21"/>
    </location>
</feature>
<organism evidence="2 3">
    <name type="scientific">Drosophila navojoa</name>
    <name type="common">Fruit fly</name>
    <dbReference type="NCBI Taxonomy" id="7232"/>
    <lineage>
        <taxon>Eukaryota</taxon>
        <taxon>Metazoa</taxon>
        <taxon>Ecdysozoa</taxon>
        <taxon>Arthropoda</taxon>
        <taxon>Hexapoda</taxon>
        <taxon>Insecta</taxon>
        <taxon>Pterygota</taxon>
        <taxon>Neoptera</taxon>
        <taxon>Endopterygota</taxon>
        <taxon>Diptera</taxon>
        <taxon>Brachycera</taxon>
        <taxon>Muscomorpha</taxon>
        <taxon>Ephydroidea</taxon>
        <taxon>Drosophilidae</taxon>
        <taxon>Drosophila</taxon>
    </lineage>
</organism>
<evidence type="ECO:0000313" key="2">
    <source>
        <dbReference type="EMBL" id="TDG45671.1"/>
    </source>
</evidence>
<dbReference type="EMBL" id="LSRL02000073">
    <property type="protein sequence ID" value="TDG45671.1"/>
    <property type="molecule type" value="Genomic_DNA"/>
</dbReference>
<gene>
    <name evidence="2" type="ORF">AWZ03_007946</name>
</gene>
<dbReference type="Proteomes" id="UP000295192">
    <property type="component" value="Unassembled WGS sequence"/>
</dbReference>
<name>A0A484BD10_DRONA</name>
<protein>
    <submittedName>
        <fullName evidence="2">Uncharacterized protein</fullName>
    </submittedName>
</protein>
<proteinExistence type="predicted"/>
<dbReference type="AlphaFoldDB" id="A0A484BD10"/>
<accession>A0A484BD10</accession>
<feature type="region of interest" description="Disordered" evidence="1">
    <location>
        <begin position="1"/>
        <end position="45"/>
    </location>
</feature>
<evidence type="ECO:0000313" key="3">
    <source>
        <dbReference type="Proteomes" id="UP000295192"/>
    </source>
</evidence>
<evidence type="ECO:0000256" key="1">
    <source>
        <dbReference type="SAM" id="MobiDB-lite"/>
    </source>
</evidence>
<comment type="caution">
    <text evidence="2">The sequence shown here is derived from an EMBL/GenBank/DDBJ whole genome shotgun (WGS) entry which is preliminary data.</text>
</comment>
<reference evidence="2 3" key="1">
    <citation type="journal article" date="2019" name="J. Hered.">
        <title>An Improved Genome Assembly for Drosophila navojoa, the Basal Species in the mojavensis Cluster.</title>
        <authorList>
            <person name="Vanderlinde T."/>
            <person name="Dupim E.G."/>
            <person name="Nazario-Yepiz N.O."/>
            <person name="Carvalho A.B."/>
        </authorList>
    </citation>
    <scope>NUCLEOTIDE SEQUENCE [LARGE SCALE GENOMIC DNA]</scope>
    <source>
        <strain evidence="2">Navoj_Jal97</strain>
        <tissue evidence="2">Whole organism</tissue>
    </source>
</reference>